<evidence type="ECO:0000259" key="9">
    <source>
        <dbReference type="PROSITE" id="PS51755"/>
    </source>
</evidence>
<dbReference type="Pfam" id="PF00072">
    <property type="entry name" value="Response_reg"/>
    <property type="match status" value="1"/>
</dbReference>
<dbReference type="InterPro" id="IPR036388">
    <property type="entry name" value="WH-like_DNA-bd_sf"/>
</dbReference>
<evidence type="ECO:0000256" key="2">
    <source>
        <dbReference type="ARBA" id="ARBA00023012"/>
    </source>
</evidence>
<dbReference type="PANTHER" id="PTHR48111">
    <property type="entry name" value="REGULATOR OF RPOS"/>
    <property type="match status" value="1"/>
</dbReference>
<dbReference type="PROSITE" id="PS50110">
    <property type="entry name" value="RESPONSE_REGULATORY"/>
    <property type="match status" value="1"/>
</dbReference>
<keyword evidence="4 7" id="KW-0238">DNA-binding</keyword>
<sequence length="224" mass="25633">MRILIVDDDPILLSSLKTALKYESYAVDTAGDGETATSLACVNDYDLIILDYNLPKKNGEQVCSHIRGRGKYVPILVLSINHEVDKKVSLLNLGADDYLTKPFSTAELLARLRALTRRPSLPNNTIYKIDDVVLDTAKQVVHRGKYFVDLSRKQYMLLEYLIRRPDEIITRAQIMEHVWDMNADVWSNTLEAHICELRKQLDIGNRHKLIHTVQGRGYRLSVKI</sequence>
<dbReference type="EMBL" id="MFQH01000009">
    <property type="protein sequence ID" value="OGH78512.1"/>
    <property type="molecule type" value="Genomic_DNA"/>
</dbReference>
<protein>
    <submittedName>
        <fullName evidence="10">DNA-binding response regulator</fullName>
    </submittedName>
</protein>
<dbReference type="GO" id="GO:0000156">
    <property type="term" value="F:phosphorelay response regulator activity"/>
    <property type="evidence" value="ECO:0007669"/>
    <property type="project" value="TreeGrafter"/>
</dbReference>
<feature type="DNA-binding region" description="OmpR/PhoB-type" evidence="7">
    <location>
        <begin position="124"/>
        <end position="222"/>
    </location>
</feature>
<dbReference type="GO" id="GO:0000976">
    <property type="term" value="F:transcription cis-regulatory region binding"/>
    <property type="evidence" value="ECO:0007669"/>
    <property type="project" value="TreeGrafter"/>
</dbReference>
<dbReference type="CDD" id="cd00383">
    <property type="entry name" value="trans_reg_C"/>
    <property type="match status" value="1"/>
</dbReference>
<dbReference type="Gene3D" id="1.10.10.10">
    <property type="entry name" value="Winged helix-like DNA-binding domain superfamily/Winged helix DNA-binding domain"/>
    <property type="match status" value="1"/>
</dbReference>
<evidence type="ECO:0000256" key="1">
    <source>
        <dbReference type="ARBA" id="ARBA00022553"/>
    </source>
</evidence>
<dbReference type="InterPro" id="IPR011006">
    <property type="entry name" value="CheY-like_superfamily"/>
</dbReference>
<dbReference type="GO" id="GO:0005829">
    <property type="term" value="C:cytosol"/>
    <property type="evidence" value="ECO:0007669"/>
    <property type="project" value="TreeGrafter"/>
</dbReference>
<dbReference type="AlphaFoldDB" id="A0A1F6N3R1"/>
<evidence type="ECO:0000259" key="8">
    <source>
        <dbReference type="PROSITE" id="PS50110"/>
    </source>
</evidence>
<dbReference type="SMART" id="SM00448">
    <property type="entry name" value="REC"/>
    <property type="match status" value="1"/>
</dbReference>
<comment type="caution">
    <text evidence="10">The sequence shown here is derived from an EMBL/GenBank/DDBJ whole genome shotgun (WGS) entry which is preliminary data.</text>
</comment>
<dbReference type="SUPFAM" id="SSF52172">
    <property type="entry name" value="CheY-like"/>
    <property type="match status" value="1"/>
</dbReference>
<dbReference type="InterPro" id="IPR001867">
    <property type="entry name" value="OmpR/PhoB-type_DNA-bd"/>
</dbReference>
<organism evidence="10 11">
    <name type="scientific">Candidatus Magasanikbacteria bacterium RIFCSPLOWO2_01_FULL_40_15</name>
    <dbReference type="NCBI Taxonomy" id="1798686"/>
    <lineage>
        <taxon>Bacteria</taxon>
        <taxon>Candidatus Magasanikiibacteriota</taxon>
    </lineage>
</organism>
<dbReference type="Gene3D" id="6.10.250.690">
    <property type="match status" value="1"/>
</dbReference>
<dbReference type="PROSITE" id="PS51755">
    <property type="entry name" value="OMPR_PHOB"/>
    <property type="match status" value="1"/>
</dbReference>
<dbReference type="Pfam" id="PF00486">
    <property type="entry name" value="Trans_reg_C"/>
    <property type="match status" value="1"/>
</dbReference>
<dbReference type="GO" id="GO:0032993">
    <property type="term" value="C:protein-DNA complex"/>
    <property type="evidence" value="ECO:0007669"/>
    <property type="project" value="TreeGrafter"/>
</dbReference>
<keyword evidence="1 6" id="KW-0597">Phosphoprotein</keyword>
<name>A0A1F6N3R1_9BACT</name>
<evidence type="ECO:0000313" key="10">
    <source>
        <dbReference type="EMBL" id="OGH78512.1"/>
    </source>
</evidence>
<evidence type="ECO:0000256" key="5">
    <source>
        <dbReference type="ARBA" id="ARBA00023163"/>
    </source>
</evidence>
<dbReference type="PANTHER" id="PTHR48111:SF1">
    <property type="entry name" value="TWO-COMPONENT RESPONSE REGULATOR ORR33"/>
    <property type="match status" value="1"/>
</dbReference>
<feature type="domain" description="OmpR/PhoB-type" evidence="9">
    <location>
        <begin position="124"/>
        <end position="222"/>
    </location>
</feature>
<evidence type="ECO:0000313" key="11">
    <source>
        <dbReference type="Proteomes" id="UP000177040"/>
    </source>
</evidence>
<dbReference type="InterPro" id="IPR039420">
    <property type="entry name" value="WalR-like"/>
</dbReference>
<feature type="modified residue" description="4-aspartylphosphate" evidence="6">
    <location>
        <position position="51"/>
    </location>
</feature>
<reference evidence="10 11" key="1">
    <citation type="journal article" date="2016" name="Nat. Commun.">
        <title>Thousands of microbial genomes shed light on interconnected biogeochemical processes in an aquifer system.</title>
        <authorList>
            <person name="Anantharaman K."/>
            <person name="Brown C.T."/>
            <person name="Hug L.A."/>
            <person name="Sharon I."/>
            <person name="Castelle C.J."/>
            <person name="Probst A.J."/>
            <person name="Thomas B.C."/>
            <person name="Singh A."/>
            <person name="Wilkins M.J."/>
            <person name="Karaoz U."/>
            <person name="Brodie E.L."/>
            <person name="Williams K.H."/>
            <person name="Hubbard S.S."/>
            <person name="Banfield J.F."/>
        </authorList>
    </citation>
    <scope>NUCLEOTIDE SEQUENCE [LARGE SCALE GENOMIC DNA]</scope>
</reference>
<dbReference type="Proteomes" id="UP000177040">
    <property type="component" value="Unassembled WGS sequence"/>
</dbReference>
<dbReference type="InterPro" id="IPR001789">
    <property type="entry name" value="Sig_transdc_resp-reg_receiver"/>
</dbReference>
<evidence type="ECO:0000256" key="4">
    <source>
        <dbReference type="ARBA" id="ARBA00023125"/>
    </source>
</evidence>
<proteinExistence type="predicted"/>
<keyword evidence="3" id="KW-0805">Transcription regulation</keyword>
<evidence type="ECO:0000256" key="3">
    <source>
        <dbReference type="ARBA" id="ARBA00023015"/>
    </source>
</evidence>
<evidence type="ECO:0000256" key="6">
    <source>
        <dbReference type="PROSITE-ProRule" id="PRU00169"/>
    </source>
</evidence>
<feature type="domain" description="Response regulatory" evidence="8">
    <location>
        <begin position="2"/>
        <end position="116"/>
    </location>
</feature>
<dbReference type="GO" id="GO:0006355">
    <property type="term" value="P:regulation of DNA-templated transcription"/>
    <property type="evidence" value="ECO:0007669"/>
    <property type="project" value="InterPro"/>
</dbReference>
<gene>
    <name evidence="10" type="ORF">A2983_03275</name>
</gene>
<keyword evidence="2" id="KW-0902">Two-component regulatory system</keyword>
<evidence type="ECO:0000256" key="7">
    <source>
        <dbReference type="PROSITE-ProRule" id="PRU01091"/>
    </source>
</evidence>
<dbReference type="Gene3D" id="3.40.50.2300">
    <property type="match status" value="1"/>
</dbReference>
<dbReference type="SMART" id="SM00862">
    <property type="entry name" value="Trans_reg_C"/>
    <property type="match status" value="1"/>
</dbReference>
<keyword evidence="5" id="KW-0804">Transcription</keyword>
<accession>A0A1F6N3R1</accession>